<dbReference type="RefSeq" id="WP_331207274.1">
    <property type="nucleotide sequence ID" value="NZ_JAZGQL010000005.1"/>
</dbReference>
<evidence type="ECO:0000313" key="2">
    <source>
        <dbReference type="EMBL" id="MEE6306961.1"/>
    </source>
</evidence>
<evidence type="ECO:0000313" key="3">
    <source>
        <dbReference type="Proteomes" id="UP001339911"/>
    </source>
</evidence>
<feature type="region of interest" description="Disordered" evidence="1">
    <location>
        <begin position="37"/>
        <end position="74"/>
    </location>
</feature>
<dbReference type="EMBL" id="JAZGQL010000005">
    <property type="protein sequence ID" value="MEE6306961.1"/>
    <property type="molecule type" value="Genomic_DNA"/>
</dbReference>
<accession>A0ABU7SAJ3</accession>
<protein>
    <recommendedName>
        <fullName evidence="4">Lipoprotein</fullName>
    </recommendedName>
</protein>
<sequence>MTVPTAATGHARSISWRTGCALLAVLLSTGCAARRDSGVAEKPTGSPSSAAPSPVATASPSTTPSPDAVTTPPPVRIRAAADGRRYAACADGTCEVAVTKPVRIRVDGGTFAVTKVQRDVQLDFKLTMSTGAGGSGTLKSCGVMKFYHGGGGGMVTCGADGVTERPARERGALLVQLVGWTSDGAGVLRLVSG</sequence>
<keyword evidence="3" id="KW-1185">Reference proteome</keyword>
<comment type="caution">
    <text evidence="2">The sequence shown here is derived from an EMBL/GenBank/DDBJ whole genome shotgun (WGS) entry which is preliminary data.</text>
</comment>
<proteinExistence type="predicted"/>
<evidence type="ECO:0008006" key="4">
    <source>
        <dbReference type="Google" id="ProtNLM"/>
    </source>
</evidence>
<dbReference type="Proteomes" id="UP001339911">
    <property type="component" value="Unassembled WGS sequence"/>
</dbReference>
<evidence type="ECO:0000256" key="1">
    <source>
        <dbReference type="SAM" id="MobiDB-lite"/>
    </source>
</evidence>
<gene>
    <name evidence="2" type="ORF">V1634_09010</name>
</gene>
<organism evidence="2 3">
    <name type="scientific">Plantactinospora veratri</name>
    <dbReference type="NCBI Taxonomy" id="1436122"/>
    <lineage>
        <taxon>Bacteria</taxon>
        <taxon>Bacillati</taxon>
        <taxon>Actinomycetota</taxon>
        <taxon>Actinomycetes</taxon>
        <taxon>Micromonosporales</taxon>
        <taxon>Micromonosporaceae</taxon>
        <taxon>Plantactinospora</taxon>
    </lineage>
</organism>
<feature type="compositionally biased region" description="Low complexity" evidence="1">
    <location>
        <begin position="43"/>
        <end position="74"/>
    </location>
</feature>
<reference evidence="2 3" key="1">
    <citation type="submission" date="2024-01" db="EMBL/GenBank/DDBJ databases">
        <title>Genome insights into Plantactinospora veratri sp. nov.</title>
        <authorList>
            <person name="Wang L."/>
        </authorList>
    </citation>
    <scope>NUCLEOTIDE SEQUENCE [LARGE SCALE GENOMIC DNA]</scope>
    <source>
        <strain evidence="2 3">NEAU-FHS4</strain>
    </source>
</reference>
<name>A0ABU7SAJ3_9ACTN</name>